<dbReference type="Gene3D" id="2.40.480.10">
    <property type="entry name" value="Allene oxide cyclase-like"/>
    <property type="match status" value="1"/>
</dbReference>
<dbReference type="InterPro" id="IPR004265">
    <property type="entry name" value="Dirigent"/>
</dbReference>
<keyword evidence="6" id="KW-1185">Reference proteome</keyword>
<dbReference type="Pfam" id="PF03018">
    <property type="entry name" value="Dirigent"/>
    <property type="match status" value="1"/>
</dbReference>
<reference evidence="5" key="1">
    <citation type="journal article" date="2018" name="DNA Res.">
        <title>Multiple hybrid de novo genome assembly of finger millet, an orphan allotetraploid crop.</title>
        <authorList>
            <person name="Hatakeyama M."/>
            <person name="Aluri S."/>
            <person name="Balachadran M.T."/>
            <person name="Sivarajan S.R."/>
            <person name="Patrignani A."/>
            <person name="Gruter S."/>
            <person name="Poveda L."/>
            <person name="Shimizu-Inatsugi R."/>
            <person name="Baeten J."/>
            <person name="Francoijs K.J."/>
            <person name="Nataraja K.N."/>
            <person name="Reddy Y.A.N."/>
            <person name="Phadnis S."/>
            <person name="Ravikumar R.L."/>
            <person name="Schlapbach R."/>
            <person name="Sreeman S.M."/>
            <person name="Shimizu K.K."/>
        </authorList>
    </citation>
    <scope>NUCLEOTIDE SEQUENCE</scope>
</reference>
<keyword evidence="4" id="KW-0052">Apoplast</keyword>
<gene>
    <name evidence="5" type="primary">ga24471</name>
    <name evidence="5" type="ORF">PR202_ga24471</name>
</gene>
<dbReference type="AlphaFoldDB" id="A0AAV5D9K1"/>
<evidence type="ECO:0000313" key="5">
    <source>
        <dbReference type="EMBL" id="GJN06715.1"/>
    </source>
</evidence>
<organism evidence="5 6">
    <name type="scientific">Eleusine coracana subsp. coracana</name>
    <dbReference type="NCBI Taxonomy" id="191504"/>
    <lineage>
        <taxon>Eukaryota</taxon>
        <taxon>Viridiplantae</taxon>
        <taxon>Streptophyta</taxon>
        <taxon>Embryophyta</taxon>
        <taxon>Tracheophyta</taxon>
        <taxon>Spermatophyta</taxon>
        <taxon>Magnoliopsida</taxon>
        <taxon>Liliopsida</taxon>
        <taxon>Poales</taxon>
        <taxon>Poaceae</taxon>
        <taxon>PACMAD clade</taxon>
        <taxon>Chloridoideae</taxon>
        <taxon>Cynodonteae</taxon>
        <taxon>Eleusininae</taxon>
        <taxon>Eleusine</taxon>
    </lineage>
</organism>
<dbReference type="InterPro" id="IPR044859">
    <property type="entry name" value="Allene_oxi_cyc_Dirigent"/>
</dbReference>
<reference evidence="5" key="2">
    <citation type="submission" date="2021-12" db="EMBL/GenBank/DDBJ databases">
        <title>Resequencing data analysis of finger millet.</title>
        <authorList>
            <person name="Hatakeyama M."/>
            <person name="Aluri S."/>
            <person name="Balachadran M.T."/>
            <person name="Sivarajan S.R."/>
            <person name="Poveda L."/>
            <person name="Shimizu-Inatsugi R."/>
            <person name="Schlapbach R."/>
            <person name="Sreeman S.M."/>
            <person name="Shimizu K.K."/>
        </authorList>
    </citation>
    <scope>NUCLEOTIDE SEQUENCE</scope>
</reference>
<dbReference type="PANTHER" id="PTHR21495">
    <property type="entry name" value="NUCLEOPORIN-RELATED"/>
    <property type="match status" value="1"/>
</dbReference>
<accession>A0AAV5D9K1</accession>
<dbReference type="Proteomes" id="UP001054889">
    <property type="component" value="Unassembled WGS sequence"/>
</dbReference>
<name>A0AAV5D9K1_ELECO</name>
<comment type="similarity">
    <text evidence="1 4">Belongs to the plant dirigent protein family.</text>
</comment>
<evidence type="ECO:0000256" key="4">
    <source>
        <dbReference type="RuleBase" id="RU363099"/>
    </source>
</evidence>
<proteinExistence type="inferred from homology"/>
<evidence type="ECO:0000256" key="1">
    <source>
        <dbReference type="ARBA" id="ARBA00010746"/>
    </source>
</evidence>
<evidence type="ECO:0000256" key="2">
    <source>
        <dbReference type="ARBA" id="ARBA00011738"/>
    </source>
</evidence>
<keyword evidence="3 4" id="KW-0964">Secreted</keyword>
<comment type="subunit">
    <text evidence="2 4">Homodimer.</text>
</comment>
<feature type="signal peptide" evidence="4">
    <location>
        <begin position="1"/>
        <end position="19"/>
    </location>
</feature>
<dbReference type="GO" id="GO:0009699">
    <property type="term" value="P:phenylpropanoid biosynthetic process"/>
    <property type="evidence" value="ECO:0007669"/>
    <property type="project" value="UniProtKB-ARBA"/>
</dbReference>
<evidence type="ECO:0000313" key="6">
    <source>
        <dbReference type="Proteomes" id="UP001054889"/>
    </source>
</evidence>
<evidence type="ECO:0000256" key="3">
    <source>
        <dbReference type="ARBA" id="ARBA00022525"/>
    </source>
</evidence>
<dbReference type="GO" id="GO:0048046">
    <property type="term" value="C:apoplast"/>
    <property type="evidence" value="ECO:0007669"/>
    <property type="project" value="UniProtKB-SubCell"/>
</dbReference>
<sequence>MLLQMALLSLVALAGTGDGAKTKTRTHIRFYMHDLVTAFPGRPATAVRITTGTTPVPVDPRVRFGDMYVIDDLLTEGPDPASPAVGRAQGFFLFASQTELAVLLSFNTVFTAGPYNGSTIALVSRDAFFDEVRELPVVGGTGVFRGVSGYGLLRTHIFNTSEMNAVLKIDMYLRR</sequence>
<comment type="caution">
    <text evidence="5">The sequence shown here is derived from an EMBL/GenBank/DDBJ whole genome shotgun (WGS) entry which is preliminary data.</text>
</comment>
<protein>
    <recommendedName>
        <fullName evidence="4">Dirigent protein</fullName>
    </recommendedName>
</protein>
<dbReference type="EMBL" id="BQKI01000013">
    <property type="protein sequence ID" value="GJN06715.1"/>
    <property type="molecule type" value="Genomic_DNA"/>
</dbReference>
<feature type="chain" id="PRO_5043093619" description="Dirigent protein" evidence="4">
    <location>
        <begin position="20"/>
        <end position="175"/>
    </location>
</feature>
<comment type="subcellular location">
    <subcellularLocation>
        <location evidence="4">Secreted</location>
        <location evidence="4">Extracellular space</location>
        <location evidence="4">Apoplast</location>
    </subcellularLocation>
</comment>
<comment type="function">
    <text evidence="4">Dirigent proteins impart stereoselectivity on the phenoxy radical-coupling reaction, yielding optically active lignans from two molecules of coniferyl alcohol in the biosynthesis of lignans, flavonolignans, and alkaloids and thus plays a central role in plant secondary metabolism.</text>
</comment>
<keyword evidence="4" id="KW-0732">Signal</keyword>